<dbReference type="InterPro" id="IPR036322">
    <property type="entry name" value="WD40_repeat_dom_sf"/>
</dbReference>
<evidence type="ECO:0000256" key="7">
    <source>
        <dbReference type="ARBA" id="ARBA00022598"/>
    </source>
</evidence>
<dbReference type="Gene3D" id="3.40.50.12780">
    <property type="entry name" value="N-terminal domain of ligase-like"/>
    <property type="match status" value="1"/>
</dbReference>
<evidence type="ECO:0000313" key="27">
    <source>
        <dbReference type="Proteomes" id="UP000703661"/>
    </source>
</evidence>
<dbReference type="GO" id="GO:0005811">
    <property type="term" value="C:lipid droplet"/>
    <property type="evidence" value="ECO:0007669"/>
    <property type="project" value="TreeGrafter"/>
</dbReference>
<dbReference type="InterPro" id="IPR020472">
    <property type="entry name" value="WD40_PAC1"/>
</dbReference>
<feature type="repeat" description="WD" evidence="22">
    <location>
        <begin position="1232"/>
        <end position="1271"/>
    </location>
</feature>
<evidence type="ECO:0000256" key="6">
    <source>
        <dbReference type="ARBA" id="ARBA00022574"/>
    </source>
</evidence>
<dbReference type="SUPFAM" id="SSF50978">
    <property type="entry name" value="WD40 repeat-like"/>
    <property type="match status" value="1"/>
</dbReference>
<keyword evidence="12" id="KW-0112">Calmodulin-binding</keyword>
<protein>
    <recommendedName>
        <fullName evidence="20">Very long-chain fatty acid transport protein</fullName>
    </recommendedName>
    <alternativeName>
        <fullName evidence="21">Very-long-chain acyl-CoA synthetase</fullName>
    </alternativeName>
</protein>
<keyword evidence="4" id="KW-0813">Transport</keyword>
<evidence type="ECO:0000256" key="1">
    <source>
        <dbReference type="ARBA" id="ARBA00004651"/>
    </source>
</evidence>
<evidence type="ECO:0000256" key="15">
    <source>
        <dbReference type="ARBA" id="ARBA00023136"/>
    </source>
</evidence>
<comment type="similarity">
    <text evidence="2">Belongs to the ATP-dependent AMP-binding enzyme family.</text>
</comment>
<dbReference type="PROSITE" id="PS50294">
    <property type="entry name" value="WD_REPEATS_REGION"/>
    <property type="match status" value="3"/>
</dbReference>
<evidence type="ECO:0000256" key="16">
    <source>
        <dbReference type="ARBA" id="ARBA00023140"/>
    </source>
</evidence>
<dbReference type="InterPro" id="IPR042099">
    <property type="entry name" value="ANL_N_sf"/>
</dbReference>
<evidence type="ECO:0000256" key="5">
    <source>
        <dbReference type="ARBA" id="ARBA00022475"/>
    </source>
</evidence>
<keyword evidence="14" id="KW-0445">Lipid transport</keyword>
<dbReference type="PROSITE" id="PS00678">
    <property type="entry name" value="WD_REPEATS_1"/>
    <property type="match status" value="2"/>
</dbReference>
<reference evidence="26" key="1">
    <citation type="journal article" date="2020" name="Fungal Divers.">
        <title>Resolving the Mortierellaceae phylogeny through synthesis of multi-gene phylogenetics and phylogenomics.</title>
        <authorList>
            <person name="Vandepol N."/>
            <person name="Liber J."/>
            <person name="Desiro A."/>
            <person name="Na H."/>
            <person name="Kennedy M."/>
            <person name="Barry K."/>
            <person name="Grigoriev I.V."/>
            <person name="Miller A.N."/>
            <person name="O'Donnell K."/>
            <person name="Stajich J.E."/>
            <person name="Bonito G."/>
        </authorList>
    </citation>
    <scope>NUCLEOTIDE SEQUENCE</scope>
    <source>
        <strain evidence="26">NRRL 2769</strain>
    </source>
</reference>
<keyword evidence="15" id="KW-0472">Membrane</keyword>
<dbReference type="GO" id="GO:0005516">
    <property type="term" value="F:calmodulin binding"/>
    <property type="evidence" value="ECO:0007669"/>
    <property type="project" value="UniProtKB-KW"/>
</dbReference>
<dbReference type="GO" id="GO:0005524">
    <property type="term" value="F:ATP binding"/>
    <property type="evidence" value="ECO:0007669"/>
    <property type="project" value="UniProtKB-KW"/>
</dbReference>
<feature type="compositionally biased region" description="Polar residues" evidence="23">
    <location>
        <begin position="761"/>
        <end position="788"/>
    </location>
</feature>
<dbReference type="InterPro" id="IPR000873">
    <property type="entry name" value="AMP-dep_synth/lig_dom"/>
</dbReference>
<keyword evidence="7" id="KW-0436">Ligase</keyword>
<comment type="subcellular location">
    <subcellularLocation>
        <location evidence="1">Cell membrane</location>
        <topology evidence="1">Multi-pass membrane protein</topology>
    </subcellularLocation>
    <subcellularLocation>
        <location evidence="17">Peroxisome membrane</location>
    </subcellularLocation>
</comment>
<keyword evidence="10" id="KW-0547">Nucleotide-binding</keyword>
<dbReference type="PRINTS" id="PR00320">
    <property type="entry name" value="GPROTEINBRPT"/>
</dbReference>
<dbReference type="PANTHER" id="PTHR43107">
    <property type="entry name" value="LONG-CHAIN FATTY ACID TRANSPORT PROTEIN"/>
    <property type="match status" value="1"/>
</dbReference>
<keyword evidence="8" id="KW-0812">Transmembrane</keyword>
<dbReference type="FunFam" id="3.30.300.30:FF:000002">
    <property type="entry name" value="Long-chain fatty acid transport protein 1"/>
    <property type="match status" value="1"/>
</dbReference>
<dbReference type="Gene3D" id="1.20.5.300">
    <property type="match status" value="1"/>
</dbReference>
<feature type="region of interest" description="Disordered" evidence="23">
    <location>
        <begin position="1091"/>
        <end position="1115"/>
    </location>
</feature>
<evidence type="ECO:0000256" key="12">
    <source>
        <dbReference type="ARBA" id="ARBA00022860"/>
    </source>
</evidence>
<dbReference type="CDD" id="cd00200">
    <property type="entry name" value="WD40"/>
    <property type="match status" value="1"/>
</dbReference>
<feature type="repeat" description="WD" evidence="22">
    <location>
        <begin position="1179"/>
        <end position="1212"/>
    </location>
</feature>
<gene>
    <name evidence="26" type="ORF">BGZ80_004961</name>
</gene>
<dbReference type="InterPro" id="IPR015943">
    <property type="entry name" value="WD40/YVTN_repeat-like_dom_sf"/>
</dbReference>
<proteinExistence type="inferred from homology"/>
<keyword evidence="5" id="KW-1003">Cell membrane</keyword>
<dbReference type="GO" id="GO:0005324">
    <property type="term" value="F:long-chain fatty acid transmembrane transporter activity"/>
    <property type="evidence" value="ECO:0007669"/>
    <property type="project" value="TreeGrafter"/>
</dbReference>
<dbReference type="GO" id="GO:0005778">
    <property type="term" value="C:peroxisomal membrane"/>
    <property type="evidence" value="ECO:0007669"/>
    <property type="project" value="UniProtKB-SubCell"/>
</dbReference>
<feature type="repeat" description="WD" evidence="22">
    <location>
        <begin position="1392"/>
        <end position="1433"/>
    </location>
</feature>
<evidence type="ECO:0000256" key="8">
    <source>
        <dbReference type="ARBA" id="ARBA00022692"/>
    </source>
</evidence>
<dbReference type="Gene3D" id="3.30.300.30">
    <property type="match status" value="1"/>
</dbReference>
<feature type="compositionally biased region" description="Low complexity" evidence="23">
    <location>
        <begin position="733"/>
        <end position="760"/>
    </location>
</feature>
<dbReference type="GO" id="GO:0044539">
    <property type="term" value="P:long-chain fatty acid import into cell"/>
    <property type="evidence" value="ECO:0007669"/>
    <property type="project" value="TreeGrafter"/>
</dbReference>
<evidence type="ECO:0000256" key="11">
    <source>
        <dbReference type="ARBA" id="ARBA00022840"/>
    </source>
</evidence>
<dbReference type="PANTHER" id="PTHR43107:SF15">
    <property type="entry name" value="FATTY ACID TRANSPORT PROTEIN 3, ISOFORM A"/>
    <property type="match status" value="1"/>
</dbReference>
<evidence type="ECO:0000256" key="13">
    <source>
        <dbReference type="ARBA" id="ARBA00022989"/>
    </source>
</evidence>
<comment type="catalytic activity">
    <reaction evidence="18">
        <text>a very long-chain fatty acid + ATP + CoA = a very long-chain fatty acyl-CoA + AMP + diphosphate</text>
        <dbReference type="Rhea" id="RHEA:54536"/>
        <dbReference type="ChEBI" id="CHEBI:30616"/>
        <dbReference type="ChEBI" id="CHEBI:33019"/>
        <dbReference type="ChEBI" id="CHEBI:57287"/>
        <dbReference type="ChEBI" id="CHEBI:58950"/>
        <dbReference type="ChEBI" id="CHEBI:138261"/>
        <dbReference type="ChEBI" id="CHEBI:456215"/>
    </reaction>
</comment>
<keyword evidence="13" id="KW-1133">Transmembrane helix</keyword>
<evidence type="ECO:0000259" key="24">
    <source>
        <dbReference type="Pfam" id="PF00501"/>
    </source>
</evidence>
<dbReference type="InterPro" id="IPR013258">
    <property type="entry name" value="Striatin_N"/>
</dbReference>
<keyword evidence="27" id="KW-1185">Reference proteome</keyword>
<name>A0A9P6N148_9FUNG</name>
<dbReference type="Pfam" id="PF00501">
    <property type="entry name" value="AMP-binding"/>
    <property type="match status" value="1"/>
</dbReference>
<evidence type="ECO:0000256" key="19">
    <source>
        <dbReference type="ARBA" id="ARBA00060276"/>
    </source>
</evidence>
<evidence type="ECO:0000256" key="17">
    <source>
        <dbReference type="ARBA" id="ARBA00046271"/>
    </source>
</evidence>
<evidence type="ECO:0000256" key="2">
    <source>
        <dbReference type="ARBA" id="ARBA00006432"/>
    </source>
</evidence>
<dbReference type="PROSITE" id="PS50082">
    <property type="entry name" value="WD_REPEATS_2"/>
    <property type="match status" value="4"/>
</dbReference>
<dbReference type="Pfam" id="PF00400">
    <property type="entry name" value="WD40"/>
    <property type="match status" value="5"/>
</dbReference>
<dbReference type="GO" id="GO:0009898">
    <property type="term" value="C:cytoplasmic side of plasma membrane"/>
    <property type="evidence" value="ECO:0007669"/>
    <property type="project" value="TreeGrafter"/>
</dbReference>
<evidence type="ECO:0000256" key="22">
    <source>
        <dbReference type="PROSITE-ProRule" id="PRU00221"/>
    </source>
</evidence>
<dbReference type="SMART" id="SM00320">
    <property type="entry name" value="WD40"/>
    <property type="match status" value="7"/>
</dbReference>
<evidence type="ECO:0000313" key="26">
    <source>
        <dbReference type="EMBL" id="KAG0019978.1"/>
    </source>
</evidence>
<feature type="region of interest" description="Disordered" evidence="23">
    <location>
        <begin position="725"/>
        <end position="791"/>
    </location>
</feature>
<evidence type="ECO:0000256" key="18">
    <source>
        <dbReference type="ARBA" id="ARBA00051585"/>
    </source>
</evidence>
<keyword evidence="16" id="KW-0576">Peroxisome</keyword>
<dbReference type="GO" id="GO:0004467">
    <property type="term" value="F:long-chain fatty acid-CoA ligase activity"/>
    <property type="evidence" value="ECO:0007669"/>
    <property type="project" value="TreeGrafter"/>
</dbReference>
<comment type="caution">
    <text evidence="26">The sequence shown here is derived from an EMBL/GenBank/DDBJ whole genome shotgun (WGS) entry which is preliminary data.</text>
</comment>
<evidence type="ECO:0000256" key="10">
    <source>
        <dbReference type="ARBA" id="ARBA00022741"/>
    </source>
</evidence>
<evidence type="ECO:0000256" key="20">
    <source>
        <dbReference type="ARBA" id="ARBA00068795"/>
    </source>
</evidence>
<dbReference type="InterPro" id="IPR020845">
    <property type="entry name" value="AMP-binding_CS"/>
</dbReference>
<feature type="compositionally biased region" description="Low complexity" evidence="23">
    <location>
        <begin position="1101"/>
        <end position="1111"/>
    </location>
</feature>
<dbReference type="InterPro" id="IPR019775">
    <property type="entry name" value="WD40_repeat_CS"/>
</dbReference>
<comment type="function">
    <text evidence="19">Acyl-CoA synthetase required for both the import of long chain fatty acids (LCFAs) (C14-C18) and the activation very long chain fatty acids (VLCFAs) (C20-C26) by esterification of the fatty acids into metabolically active CoA-thioesters for subsequent degradation or incorporation into phospholipids. The transport and fatty acyl-CoA synthetase activities are genetically separable and are thus independent activities. Esterifies VLCFAs in the peroxisome matrix. The VLCFAs are actively transported into peroxisomes by a PXA1-PXA2 heterodimeric transporter in the peroxisomal membrane.</text>
</comment>
<feature type="region of interest" description="Disordered" evidence="23">
    <location>
        <begin position="941"/>
        <end position="986"/>
    </location>
</feature>
<dbReference type="EMBL" id="JAAAID010000248">
    <property type="protein sequence ID" value="KAG0019978.1"/>
    <property type="molecule type" value="Genomic_DNA"/>
</dbReference>
<dbReference type="Pfam" id="PF08232">
    <property type="entry name" value="Striatin"/>
    <property type="match status" value="1"/>
</dbReference>
<dbReference type="InterPro" id="IPR045851">
    <property type="entry name" value="AMP-bd_C_sf"/>
</dbReference>
<dbReference type="FunFam" id="3.40.50.12780:FF:000019">
    <property type="entry name" value="Long-chain fatty acid transporter"/>
    <property type="match status" value="1"/>
</dbReference>
<dbReference type="PROSITE" id="PS00455">
    <property type="entry name" value="AMP_BINDING"/>
    <property type="match status" value="1"/>
</dbReference>
<evidence type="ECO:0000256" key="21">
    <source>
        <dbReference type="ARBA" id="ARBA00078285"/>
    </source>
</evidence>
<evidence type="ECO:0000256" key="3">
    <source>
        <dbReference type="ARBA" id="ARBA00009616"/>
    </source>
</evidence>
<evidence type="ECO:0000256" key="23">
    <source>
        <dbReference type="SAM" id="MobiDB-lite"/>
    </source>
</evidence>
<feature type="compositionally biased region" description="Basic and acidic residues" evidence="23">
    <location>
        <begin position="961"/>
        <end position="974"/>
    </location>
</feature>
<organism evidence="26 27">
    <name type="scientific">Entomortierella chlamydospora</name>
    <dbReference type="NCBI Taxonomy" id="101097"/>
    <lineage>
        <taxon>Eukaryota</taxon>
        <taxon>Fungi</taxon>
        <taxon>Fungi incertae sedis</taxon>
        <taxon>Mucoromycota</taxon>
        <taxon>Mortierellomycotina</taxon>
        <taxon>Mortierellomycetes</taxon>
        <taxon>Mortierellales</taxon>
        <taxon>Mortierellaceae</taxon>
        <taxon>Entomortierella</taxon>
    </lineage>
</organism>
<feature type="domain" description="Striatin N-terminal" evidence="25">
    <location>
        <begin position="659"/>
        <end position="812"/>
    </location>
</feature>
<evidence type="ECO:0000256" key="4">
    <source>
        <dbReference type="ARBA" id="ARBA00022448"/>
    </source>
</evidence>
<keyword evidence="6 22" id="KW-0853">WD repeat</keyword>
<evidence type="ECO:0000256" key="9">
    <source>
        <dbReference type="ARBA" id="ARBA00022737"/>
    </source>
</evidence>
<feature type="domain" description="AMP-dependent synthetase/ligase" evidence="24">
    <location>
        <begin position="56"/>
        <end position="425"/>
    </location>
</feature>
<comment type="similarity">
    <text evidence="3">Belongs to the WD repeat striatin family.</text>
</comment>
<keyword evidence="11" id="KW-0067">ATP-binding</keyword>
<dbReference type="Proteomes" id="UP000703661">
    <property type="component" value="Unassembled WGS sequence"/>
</dbReference>
<dbReference type="SUPFAM" id="SSF56801">
    <property type="entry name" value="Acetyl-CoA synthetase-like"/>
    <property type="match status" value="1"/>
</dbReference>
<dbReference type="InterPro" id="IPR001680">
    <property type="entry name" value="WD40_rpt"/>
</dbReference>
<feature type="repeat" description="WD" evidence="22">
    <location>
        <begin position="1125"/>
        <end position="1160"/>
    </location>
</feature>
<evidence type="ECO:0000256" key="14">
    <source>
        <dbReference type="ARBA" id="ARBA00023055"/>
    </source>
</evidence>
<keyword evidence="9" id="KW-0677">Repeat</keyword>
<sequence length="1475" mass="162475">MVAPIVAAAAAVPAAMYVNTKFSLRRDLKQISNAIKIKKAFEELVRNDILNITFRFDQNYYKNPDREALVFEGRSYTFRDIYHASNKIGNWLLSRGSKRGDIISLFMLNKPEFIFCWLGINRIGCTAAFINTNLSGKPLTHSLHTATSSVLIIDSDLAAPIANSLDEITGMGYSIYWYAGTGNVDFAPPMDLTHVTEEDTPDHLRRGTSTTDVAMLIYTSGTTGLPKAGNFTHTRASSGGMLWKSHFNLSESDRIYVALPLYHSAGSVLGVNLAWVSGATVVLARKFSATHFLEDCRANNVTVIQYIGELCRYLINTPESPLDKKHSIRLAHGNGMRPDVWTRFRERFGIPVIGEWYASTEGTGSLVNVNTGPYGTGAIGHRGPLIRMIEKGTRIVKFDLETESLIRDKNGRCIECLPGEQGELLQLIEVDNPIRNFRGYYGNAEATNKKIAKDVFKTGDLYFRTGDILSMDSDGFYFFGDRIGDTFRWKSENVSTAEVSEVLSAYPDCIEVNVYGVSIPGHDGRAGMAAITPKASMNWDKFAEYALKNLPRYAVPIFIRISTQIETTGTFKHRKVELVKEGMDPSKINAEMFWLDGNRYRPFGSQPTFSIDHQNHFNKSTKTSTQETTHRAQVKTRSDMQQFQSFASQAPTVAEYAFPSVLQFLQSEWRRFERDRNEWDIEKAEMKARIAFLEGEKRGVDNTKLDLMKRVKMLEYALRQERSKYVGATKGAPSPSSDGSTNNTSNENSSSDSLSNGANNKAQNRMSTYSASGVSMTQVSPTSATNLDPSGRAKSREFLRICLQEISYLTSSVPQSIAMAMPPALAQSQLSRLDSDKRAVGLNGIRGLGVGAKNRHSDYFPASSKMQTAIAAGNAVNSLAPNPLLRSNSVPADAQQSLKTRPTSSSLLLDADTANLTGPLEDTSKDCTTVKQQLFVQQPSKAVSNNVSEEAPTINHVPNKRKLEQSDDISRDSAQEVGGKPSGLEAFQREEAITVMHSPRSAQEWHAELQKAGQLAQAANGKMAGNKADNVAQLSKDVQDKFNITPEQLNKMVKGWDWDKTKQETGAAKSLIPKKSDDGIVLDELASLSASEAEATENDRSSSPSSKSADPLADDPVRWRPKVTLRRHLDTVRSIAFHPNEKALLSGSEDGTMKYWNLESSLKDSRRPLNGEIEPVHTYRGHTKPITSVVISADQNKIFSASMDSTVRSWKVVPMDKEPYAALGPSLSMSSFIGHTDTVWDIKLFPLSVSTSQLLASISADGALKIWDTETKGSPLRSSWGYNGLELSELAEPTKAYTSGLASLPTPTSLDFCPTDLRKMVVSYSNAVIKLFDIETGKEILAFKSNESYDGTSATQINKVVCHPTMPIMISGHEDRYIRFFDINSGACSFSMLSHLDAVSSLDIDPTGLVLCSGGHDASVRFWDIASSTRACLQEFTAHRKKSDEGVTAVKYHPTLQGLMATGGADSIVKVYTRS</sequence>
<evidence type="ECO:0000259" key="25">
    <source>
        <dbReference type="Pfam" id="PF08232"/>
    </source>
</evidence>
<accession>A0A9P6N148</accession>
<dbReference type="Gene3D" id="2.130.10.10">
    <property type="entry name" value="YVTN repeat-like/Quinoprotein amine dehydrogenase"/>
    <property type="match status" value="2"/>
</dbReference>